<feature type="domain" description="HTH tetR-type" evidence="3">
    <location>
        <begin position="1"/>
        <end position="54"/>
    </location>
</feature>
<keyword evidence="1 2" id="KW-0238">DNA-binding</keyword>
<dbReference type="Pfam" id="PF00440">
    <property type="entry name" value="TetR_N"/>
    <property type="match status" value="1"/>
</dbReference>
<gene>
    <name evidence="4" type="ordered locus">Isova_2031</name>
</gene>
<feature type="DNA-binding region" description="H-T-H motif" evidence="2">
    <location>
        <begin position="17"/>
        <end position="36"/>
    </location>
</feature>
<sequence>MRAFAELLTDGGERAATLDAVAARAGVSKGGLLYHFPSRDALVEGLTAHLRELTEADVAVMRAAPAGPVDHLLRTSTDTDGELEVVYLAVSRLAQGAYPRARAALDDAHDAWVEAVAEEVGDPTVARAVVLLSDGLYARTALGAGGPRVTDAELDELVALVRTLAAARRS</sequence>
<dbReference type="GO" id="GO:0003677">
    <property type="term" value="F:DNA binding"/>
    <property type="evidence" value="ECO:0007669"/>
    <property type="project" value="UniProtKB-UniRule"/>
</dbReference>
<dbReference type="SUPFAM" id="SSF46689">
    <property type="entry name" value="Homeodomain-like"/>
    <property type="match status" value="1"/>
</dbReference>
<dbReference type="EMBL" id="CP002810">
    <property type="protein sequence ID" value="AEG44767.1"/>
    <property type="molecule type" value="Genomic_DNA"/>
</dbReference>
<name>F6FPN5_ISOV2</name>
<dbReference type="eggNOG" id="COG1309">
    <property type="taxonomic scope" value="Bacteria"/>
</dbReference>
<proteinExistence type="predicted"/>
<keyword evidence="5" id="KW-1185">Reference proteome</keyword>
<evidence type="ECO:0000256" key="1">
    <source>
        <dbReference type="ARBA" id="ARBA00023125"/>
    </source>
</evidence>
<dbReference type="InterPro" id="IPR009057">
    <property type="entry name" value="Homeodomain-like_sf"/>
</dbReference>
<dbReference type="HOGENOM" id="CLU_091687_2_2_11"/>
<evidence type="ECO:0000313" key="4">
    <source>
        <dbReference type="EMBL" id="AEG44767.1"/>
    </source>
</evidence>
<dbReference type="Proteomes" id="UP000009236">
    <property type="component" value="Chromosome"/>
</dbReference>
<dbReference type="PROSITE" id="PS50977">
    <property type="entry name" value="HTH_TETR_2"/>
    <property type="match status" value="1"/>
</dbReference>
<reference evidence="4 5" key="1">
    <citation type="submission" date="2011-05" db="EMBL/GenBank/DDBJ databases">
        <title>Complete sequence of Isoptericola variabilis 225.</title>
        <authorList>
            <consortium name="US DOE Joint Genome Institute"/>
            <person name="Lucas S."/>
            <person name="Han J."/>
            <person name="Lapidus A."/>
            <person name="Cheng J.-F."/>
            <person name="Goodwin L."/>
            <person name="Pitluck S."/>
            <person name="Peters L."/>
            <person name="Mikhailova N."/>
            <person name="Zeytun A."/>
            <person name="Han C."/>
            <person name="Tapia R."/>
            <person name="Land M."/>
            <person name="Hauser L."/>
            <person name="Kyrpides N."/>
            <person name="Ivanova N."/>
            <person name="Pagani I."/>
            <person name="Siebers A."/>
            <person name="Allgaier M."/>
            <person name="Thelen M."/>
            <person name="Hugenholtz P."/>
            <person name="Gladden J."/>
            <person name="Woyke T."/>
        </authorList>
    </citation>
    <scope>NUCLEOTIDE SEQUENCE [LARGE SCALE GENOMIC DNA]</scope>
    <source>
        <strain evidence="5">225</strain>
    </source>
</reference>
<organism evidence="5">
    <name type="scientific">Isoptericola variabilis (strain 225)</name>
    <dbReference type="NCBI Taxonomy" id="743718"/>
    <lineage>
        <taxon>Bacteria</taxon>
        <taxon>Bacillati</taxon>
        <taxon>Actinomycetota</taxon>
        <taxon>Actinomycetes</taxon>
        <taxon>Micrococcales</taxon>
        <taxon>Promicromonosporaceae</taxon>
        <taxon>Isoptericola</taxon>
    </lineage>
</organism>
<dbReference type="KEGG" id="iva:Isova_2031"/>
<dbReference type="Gene3D" id="1.10.357.10">
    <property type="entry name" value="Tetracycline Repressor, domain 2"/>
    <property type="match status" value="1"/>
</dbReference>
<protein>
    <submittedName>
        <fullName evidence="4">Regulatory protein TetR</fullName>
    </submittedName>
</protein>
<accession>F6FPN5</accession>
<evidence type="ECO:0000313" key="5">
    <source>
        <dbReference type="Proteomes" id="UP000009236"/>
    </source>
</evidence>
<dbReference type="AlphaFoldDB" id="F6FPN5"/>
<evidence type="ECO:0000256" key="2">
    <source>
        <dbReference type="PROSITE-ProRule" id="PRU00335"/>
    </source>
</evidence>
<dbReference type="InterPro" id="IPR001647">
    <property type="entry name" value="HTH_TetR"/>
</dbReference>
<evidence type="ECO:0000259" key="3">
    <source>
        <dbReference type="PROSITE" id="PS50977"/>
    </source>
</evidence>